<gene>
    <name evidence="4" type="ORF">PgNI_02635</name>
</gene>
<keyword evidence="1" id="KW-0732">Signal</keyword>
<reference evidence="4" key="2">
    <citation type="submission" date="2019-10" db="EMBL/GenBank/DDBJ databases">
        <authorList>
            <consortium name="NCBI Genome Project"/>
        </authorList>
    </citation>
    <scope>NUCLEOTIDE SEQUENCE</scope>
    <source>
        <strain evidence="4">NI907</strain>
    </source>
</reference>
<feature type="domain" description="Dickkopf N-terminal cysteine-rich" evidence="2">
    <location>
        <begin position="51"/>
        <end position="79"/>
    </location>
</feature>
<reference evidence="4" key="3">
    <citation type="submission" date="2025-08" db="UniProtKB">
        <authorList>
            <consortium name="RefSeq"/>
        </authorList>
    </citation>
    <scope>IDENTIFICATION</scope>
    <source>
        <strain evidence="4">NI907</strain>
    </source>
</reference>
<feature type="chain" id="PRO_5027937004" description="Dickkopf N-terminal cysteine-rich domain-containing protein" evidence="1">
    <location>
        <begin position="19"/>
        <end position="84"/>
    </location>
</feature>
<name>A0A6P8BDZ3_PYRGI</name>
<dbReference type="RefSeq" id="XP_030985274.1">
    <property type="nucleotide sequence ID" value="XM_031122696.1"/>
</dbReference>
<evidence type="ECO:0000259" key="2">
    <source>
        <dbReference type="Pfam" id="PF04706"/>
    </source>
</evidence>
<evidence type="ECO:0000313" key="4">
    <source>
        <dbReference type="RefSeq" id="XP_030985274.1"/>
    </source>
</evidence>
<sequence length="84" mass="9169">MRFFTTAAIFALFSAAIADCNPAKTFATLQARQPVSRLTSSKLISEGRGNRARPCSDAGEYCTTESDCCEGRLCVWNKCGKNRP</sequence>
<dbReference type="KEGG" id="pgri:PgNI_02635"/>
<organism evidence="3 4">
    <name type="scientific">Pyricularia grisea</name>
    <name type="common">Crabgrass-specific blast fungus</name>
    <name type="synonym">Magnaporthe grisea</name>
    <dbReference type="NCBI Taxonomy" id="148305"/>
    <lineage>
        <taxon>Eukaryota</taxon>
        <taxon>Fungi</taxon>
        <taxon>Dikarya</taxon>
        <taxon>Ascomycota</taxon>
        <taxon>Pezizomycotina</taxon>
        <taxon>Sordariomycetes</taxon>
        <taxon>Sordariomycetidae</taxon>
        <taxon>Magnaporthales</taxon>
        <taxon>Pyriculariaceae</taxon>
        <taxon>Pyricularia</taxon>
    </lineage>
</organism>
<reference evidence="4" key="1">
    <citation type="journal article" date="2019" name="Mol. Biol. Evol.">
        <title>Blast fungal genomes show frequent chromosomal changes, gene gains and losses, and effector gene turnover.</title>
        <authorList>
            <person name="Gomez Luciano L.B."/>
            <person name="Jason Tsai I."/>
            <person name="Chuma I."/>
            <person name="Tosa Y."/>
            <person name="Chen Y.H."/>
            <person name="Li J.Y."/>
            <person name="Li M.Y."/>
            <person name="Jade Lu M.Y."/>
            <person name="Nakayashiki H."/>
            <person name="Li W.H."/>
        </authorList>
    </citation>
    <scope>NUCLEOTIDE SEQUENCE</scope>
    <source>
        <strain evidence="4">NI907</strain>
    </source>
</reference>
<proteinExistence type="predicted"/>
<dbReference type="InterPro" id="IPR006796">
    <property type="entry name" value="Dickkopf_N"/>
</dbReference>
<dbReference type="GeneID" id="41957607"/>
<dbReference type="Pfam" id="PF04706">
    <property type="entry name" value="Dickkopf_N"/>
    <property type="match status" value="1"/>
</dbReference>
<accession>A0A6P8BDZ3</accession>
<dbReference type="Proteomes" id="UP000515153">
    <property type="component" value="Unplaced"/>
</dbReference>
<dbReference type="GO" id="GO:0005576">
    <property type="term" value="C:extracellular region"/>
    <property type="evidence" value="ECO:0007669"/>
    <property type="project" value="InterPro"/>
</dbReference>
<feature type="signal peptide" evidence="1">
    <location>
        <begin position="1"/>
        <end position="18"/>
    </location>
</feature>
<keyword evidence="3" id="KW-1185">Reference proteome</keyword>
<evidence type="ECO:0000256" key="1">
    <source>
        <dbReference type="SAM" id="SignalP"/>
    </source>
</evidence>
<protein>
    <recommendedName>
        <fullName evidence="2">Dickkopf N-terminal cysteine-rich domain-containing protein</fullName>
    </recommendedName>
</protein>
<evidence type="ECO:0000313" key="3">
    <source>
        <dbReference type="Proteomes" id="UP000515153"/>
    </source>
</evidence>
<dbReference type="AlphaFoldDB" id="A0A6P8BDZ3"/>